<dbReference type="STRING" id="42156.A0A3P6T619"/>
<keyword evidence="2" id="KW-1185">Reference proteome</keyword>
<feature type="non-terminal residue" evidence="1">
    <location>
        <position position="132"/>
    </location>
</feature>
<dbReference type="Pfam" id="PF00494">
    <property type="entry name" value="SQS_PSY"/>
    <property type="match status" value="1"/>
</dbReference>
<organism evidence="1 2">
    <name type="scientific">Litomosoides sigmodontis</name>
    <name type="common">Filarial nematode worm</name>
    <dbReference type="NCBI Taxonomy" id="42156"/>
    <lineage>
        <taxon>Eukaryota</taxon>
        <taxon>Metazoa</taxon>
        <taxon>Ecdysozoa</taxon>
        <taxon>Nematoda</taxon>
        <taxon>Chromadorea</taxon>
        <taxon>Rhabditida</taxon>
        <taxon>Spirurina</taxon>
        <taxon>Spiruromorpha</taxon>
        <taxon>Filarioidea</taxon>
        <taxon>Onchocercidae</taxon>
        <taxon>Litomosoides</taxon>
    </lineage>
</organism>
<dbReference type="Gene3D" id="1.10.600.10">
    <property type="entry name" value="Farnesyl Diphosphate Synthase"/>
    <property type="match status" value="1"/>
</dbReference>
<reference evidence="1 2" key="1">
    <citation type="submission" date="2018-08" db="EMBL/GenBank/DDBJ databases">
        <authorList>
            <person name="Laetsch R D."/>
            <person name="Stevens L."/>
            <person name="Kumar S."/>
            <person name="Blaxter L. M."/>
        </authorList>
    </citation>
    <scope>NUCLEOTIDE SEQUENCE [LARGE SCALE GENOMIC DNA]</scope>
</reference>
<dbReference type="InterPro" id="IPR002060">
    <property type="entry name" value="Squ/phyt_synthse"/>
</dbReference>
<name>A0A3P6T619_LITSI</name>
<dbReference type="InterPro" id="IPR008949">
    <property type="entry name" value="Isoprenoid_synthase_dom_sf"/>
</dbReference>
<sequence>MPHQIIISRKATSFSSLLYKCVGSDRKFSMGKEKSPQRTPQLKPFSRKIINESLRQCLQITRERDYTNYVAGLVMPSEIQPALFTLLAFNVELAVIRDQVVRNSGVSGIYRLQFWKDTLDILYNQAKGPLPR</sequence>
<dbReference type="SUPFAM" id="SSF48576">
    <property type="entry name" value="Terpenoid synthases"/>
    <property type="match status" value="1"/>
</dbReference>
<dbReference type="OrthoDB" id="270318at2759"/>
<dbReference type="EMBL" id="UYRX01000532">
    <property type="protein sequence ID" value="VDK83482.1"/>
    <property type="molecule type" value="Genomic_DNA"/>
</dbReference>
<dbReference type="AlphaFoldDB" id="A0A3P6T619"/>
<accession>A0A3P6T619</accession>
<gene>
    <name evidence="1" type="ORF">NLS_LOCUS6221</name>
</gene>
<evidence type="ECO:0000313" key="2">
    <source>
        <dbReference type="Proteomes" id="UP000277928"/>
    </source>
</evidence>
<proteinExistence type="predicted"/>
<dbReference type="Proteomes" id="UP000277928">
    <property type="component" value="Unassembled WGS sequence"/>
</dbReference>
<protein>
    <submittedName>
        <fullName evidence="1">Uncharacterized protein</fullName>
    </submittedName>
</protein>
<evidence type="ECO:0000313" key="1">
    <source>
        <dbReference type="EMBL" id="VDK83482.1"/>
    </source>
</evidence>